<proteinExistence type="predicted"/>
<name>A0A0A9TUZ1_ARUDO</name>
<organism evidence="1">
    <name type="scientific">Arundo donax</name>
    <name type="common">Giant reed</name>
    <name type="synonym">Donax arundinaceus</name>
    <dbReference type="NCBI Taxonomy" id="35708"/>
    <lineage>
        <taxon>Eukaryota</taxon>
        <taxon>Viridiplantae</taxon>
        <taxon>Streptophyta</taxon>
        <taxon>Embryophyta</taxon>
        <taxon>Tracheophyta</taxon>
        <taxon>Spermatophyta</taxon>
        <taxon>Magnoliopsida</taxon>
        <taxon>Liliopsida</taxon>
        <taxon>Poales</taxon>
        <taxon>Poaceae</taxon>
        <taxon>PACMAD clade</taxon>
        <taxon>Arundinoideae</taxon>
        <taxon>Arundineae</taxon>
        <taxon>Arundo</taxon>
    </lineage>
</organism>
<dbReference type="AlphaFoldDB" id="A0A0A9TUZ1"/>
<accession>A0A0A9TUZ1</accession>
<reference evidence="1" key="2">
    <citation type="journal article" date="2015" name="Data Brief">
        <title>Shoot transcriptome of the giant reed, Arundo donax.</title>
        <authorList>
            <person name="Barrero R.A."/>
            <person name="Guerrero F.D."/>
            <person name="Moolhuijzen P."/>
            <person name="Goolsby J.A."/>
            <person name="Tidwell J."/>
            <person name="Bellgard S.E."/>
            <person name="Bellgard M.I."/>
        </authorList>
    </citation>
    <scope>NUCLEOTIDE SEQUENCE</scope>
    <source>
        <tissue evidence="1">Shoot tissue taken approximately 20 cm above the soil surface</tissue>
    </source>
</reference>
<dbReference type="EMBL" id="GBRH01281506">
    <property type="protein sequence ID" value="JAD16389.1"/>
    <property type="molecule type" value="Transcribed_RNA"/>
</dbReference>
<evidence type="ECO:0000313" key="1">
    <source>
        <dbReference type="EMBL" id="JAD16389.1"/>
    </source>
</evidence>
<protein>
    <submittedName>
        <fullName evidence="1">Uncharacterized protein</fullName>
    </submittedName>
</protein>
<reference evidence="1" key="1">
    <citation type="submission" date="2014-09" db="EMBL/GenBank/DDBJ databases">
        <authorList>
            <person name="Magalhaes I.L.F."/>
            <person name="Oliveira U."/>
            <person name="Santos F.R."/>
            <person name="Vidigal T.H.D.A."/>
            <person name="Brescovit A.D."/>
            <person name="Santos A.J."/>
        </authorList>
    </citation>
    <scope>NUCLEOTIDE SEQUENCE</scope>
    <source>
        <tissue evidence="1">Shoot tissue taken approximately 20 cm above the soil surface</tissue>
    </source>
</reference>
<sequence length="73" mass="8600">MELRKLFTPDLLFTFICIELYRSKLRVLRTLQFAAMVCLLFSKIQNQANELLLTGLLLFVHMLTRIVPKSRTK</sequence>